<comment type="caution">
    <text evidence="6">The sequence shown here is derived from an EMBL/GenBank/DDBJ whole genome shotgun (WGS) entry which is preliminary data.</text>
</comment>
<accession>A0AAN9DDY7</accession>
<name>A0AAN9DDY7_9TELE</name>
<evidence type="ECO:0000259" key="5">
    <source>
        <dbReference type="PROSITE" id="PS50071"/>
    </source>
</evidence>
<dbReference type="InterPro" id="IPR051440">
    <property type="entry name" value="Goosecoid-like_HB"/>
</dbReference>
<dbReference type="CDD" id="cd00086">
    <property type="entry name" value="homeodomain"/>
    <property type="match status" value="1"/>
</dbReference>
<evidence type="ECO:0000256" key="2">
    <source>
        <dbReference type="ARBA" id="ARBA00006503"/>
    </source>
</evidence>
<keyword evidence="3 4" id="KW-0238">DNA-binding</keyword>
<dbReference type="PANTHER" id="PTHR46643:SF1">
    <property type="entry name" value="HOMEOBOX PROTEIN GOOSECOID-2"/>
    <property type="match status" value="1"/>
</dbReference>
<dbReference type="InterPro" id="IPR001356">
    <property type="entry name" value="HD"/>
</dbReference>
<evidence type="ECO:0000313" key="6">
    <source>
        <dbReference type="EMBL" id="KAK7172449.1"/>
    </source>
</evidence>
<proteinExistence type="inferred from homology"/>
<dbReference type="Proteomes" id="UP001364617">
    <property type="component" value="Unassembled WGS sequence"/>
</dbReference>
<dbReference type="Pfam" id="PF00046">
    <property type="entry name" value="Homeodomain"/>
    <property type="match status" value="1"/>
</dbReference>
<keyword evidence="3 4" id="KW-0539">Nucleus</keyword>
<dbReference type="AlphaFoldDB" id="A0AAN9DDY7"/>
<evidence type="ECO:0000256" key="4">
    <source>
        <dbReference type="RuleBase" id="RU000682"/>
    </source>
</evidence>
<reference evidence="6 7" key="1">
    <citation type="submission" date="2024-02" db="EMBL/GenBank/DDBJ databases">
        <title>Chromosome-level genome assembly of the Eurasian Minnow (Phoxinus phoxinus).</title>
        <authorList>
            <person name="Oriowo T.O."/>
            <person name="Martin S."/>
            <person name="Stange M."/>
            <person name="Chrysostomakis Y."/>
            <person name="Brown T."/>
            <person name="Winkler S."/>
            <person name="Kukowka S."/>
            <person name="Myers E.W."/>
            <person name="Bohne A."/>
        </authorList>
    </citation>
    <scope>NUCLEOTIDE SEQUENCE [LARGE SCALE GENOMIC DNA]</scope>
    <source>
        <strain evidence="6">ZFMK-TIS-60720</strain>
        <tissue evidence="6">Whole Organism</tissue>
    </source>
</reference>
<evidence type="ECO:0000313" key="7">
    <source>
        <dbReference type="Proteomes" id="UP001364617"/>
    </source>
</evidence>
<dbReference type="InterPro" id="IPR009057">
    <property type="entry name" value="Homeodomain-like_sf"/>
</dbReference>
<dbReference type="GO" id="GO:0005634">
    <property type="term" value="C:nucleus"/>
    <property type="evidence" value="ECO:0007669"/>
    <property type="project" value="UniProtKB-SubCell"/>
</dbReference>
<dbReference type="GO" id="GO:0000978">
    <property type="term" value="F:RNA polymerase II cis-regulatory region sequence-specific DNA binding"/>
    <property type="evidence" value="ECO:0007669"/>
    <property type="project" value="TreeGrafter"/>
</dbReference>
<dbReference type="SUPFAM" id="SSF46689">
    <property type="entry name" value="Homeodomain-like"/>
    <property type="match status" value="1"/>
</dbReference>
<comment type="similarity">
    <text evidence="2">Belongs to the paired homeobox family. Bicoid subfamily.</text>
</comment>
<evidence type="ECO:0000256" key="1">
    <source>
        <dbReference type="ARBA" id="ARBA00004123"/>
    </source>
</evidence>
<organism evidence="6 7">
    <name type="scientific">Phoxinus phoxinus</name>
    <name type="common">Eurasian minnow</name>
    <dbReference type="NCBI Taxonomy" id="58324"/>
    <lineage>
        <taxon>Eukaryota</taxon>
        <taxon>Metazoa</taxon>
        <taxon>Chordata</taxon>
        <taxon>Craniata</taxon>
        <taxon>Vertebrata</taxon>
        <taxon>Euteleostomi</taxon>
        <taxon>Actinopterygii</taxon>
        <taxon>Neopterygii</taxon>
        <taxon>Teleostei</taxon>
        <taxon>Ostariophysi</taxon>
        <taxon>Cypriniformes</taxon>
        <taxon>Leuciscidae</taxon>
        <taxon>Phoxininae</taxon>
        <taxon>Phoxinus</taxon>
    </lineage>
</organism>
<dbReference type="PANTHER" id="PTHR46643">
    <property type="entry name" value="HOMEOBOX PROTEIN GOOSECOID-RELATED"/>
    <property type="match status" value="1"/>
</dbReference>
<sequence>MSVFLHSHRHWVQKWQKDVFMDTKRFSFSIDSILSAGAEDREQILENPRVAGSCEERSPGSQETHGCFCSHCGEIIHLWSPRMFAEPAPAAESSSFAHVQRRVRRHRTIFTEEQLEALEDLFRQNQYPDINTREDLAQRTQLREERVEVFQNHS</sequence>
<dbReference type="Gene3D" id="1.10.10.60">
    <property type="entry name" value="Homeodomain-like"/>
    <property type="match status" value="1"/>
</dbReference>
<gene>
    <name evidence="6" type="ORF">R3I93_002531</name>
</gene>
<dbReference type="GO" id="GO:0000981">
    <property type="term" value="F:DNA-binding transcription factor activity, RNA polymerase II-specific"/>
    <property type="evidence" value="ECO:0007669"/>
    <property type="project" value="TreeGrafter"/>
</dbReference>
<keyword evidence="7" id="KW-1185">Reference proteome</keyword>
<dbReference type="SMART" id="SM00389">
    <property type="entry name" value="HOX"/>
    <property type="match status" value="1"/>
</dbReference>
<evidence type="ECO:0000256" key="3">
    <source>
        <dbReference type="PROSITE-ProRule" id="PRU00108"/>
    </source>
</evidence>
<dbReference type="EMBL" id="JAYKXH010000003">
    <property type="protein sequence ID" value="KAK7172449.1"/>
    <property type="molecule type" value="Genomic_DNA"/>
</dbReference>
<comment type="subcellular location">
    <subcellularLocation>
        <location evidence="1 3 4">Nucleus</location>
    </subcellularLocation>
</comment>
<keyword evidence="3 4" id="KW-0371">Homeobox</keyword>
<protein>
    <recommendedName>
        <fullName evidence="5">Homeobox domain-containing protein</fullName>
    </recommendedName>
</protein>
<feature type="domain" description="Homeobox" evidence="5">
    <location>
        <begin position="101"/>
        <end position="154"/>
    </location>
</feature>
<dbReference type="PROSITE" id="PS50071">
    <property type="entry name" value="HOMEOBOX_2"/>
    <property type="match status" value="1"/>
</dbReference>